<gene>
    <name evidence="1" type="ORF">HGA13_11275</name>
</gene>
<name>A0A846XGC7_9NOCA</name>
<comment type="caution">
    <text evidence="1">The sequence shown here is derived from an EMBL/GenBank/DDBJ whole genome shotgun (WGS) entry which is preliminary data.</text>
</comment>
<evidence type="ECO:0000313" key="2">
    <source>
        <dbReference type="Proteomes" id="UP000565715"/>
    </source>
</evidence>
<sequence>MIDKPEYRSLSFDALANRARKAGYRLIRERHAPPNWALLDAVDGEYLHTAPTLEEIARHLDD</sequence>
<dbReference type="Proteomes" id="UP000565715">
    <property type="component" value="Unassembled WGS sequence"/>
</dbReference>
<keyword evidence="2" id="KW-1185">Reference proteome</keyword>
<proteinExistence type="predicted"/>
<protein>
    <submittedName>
        <fullName evidence="1">Uncharacterized protein</fullName>
    </submittedName>
</protein>
<accession>A0A846XGC7</accession>
<dbReference type="RefSeq" id="WP_068047385.1">
    <property type="nucleotide sequence ID" value="NZ_JAAXOO010000002.1"/>
</dbReference>
<dbReference type="EMBL" id="JAAXOO010000002">
    <property type="protein sequence ID" value="NKY33653.1"/>
    <property type="molecule type" value="Genomic_DNA"/>
</dbReference>
<reference evidence="1 2" key="1">
    <citation type="submission" date="2020-04" db="EMBL/GenBank/DDBJ databases">
        <title>MicrobeNet Type strains.</title>
        <authorList>
            <person name="Nicholson A.C."/>
        </authorList>
    </citation>
    <scope>NUCLEOTIDE SEQUENCE [LARGE SCALE GENOMIC DNA]</scope>
    <source>
        <strain evidence="1 2">DSM 45078</strain>
    </source>
</reference>
<evidence type="ECO:0000313" key="1">
    <source>
        <dbReference type="EMBL" id="NKY33653.1"/>
    </source>
</evidence>
<dbReference type="AlphaFoldDB" id="A0A846XGC7"/>
<organism evidence="1 2">
    <name type="scientific">Nocardia speluncae</name>
    <dbReference type="NCBI Taxonomy" id="419477"/>
    <lineage>
        <taxon>Bacteria</taxon>
        <taxon>Bacillati</taxon>
        <taxon>Actinomycetota</taxon>
        <taxon>Actinomycetes</taxon>
        <taxon>Mycobacteriales</taxon>
        <taxon>Nocardiaceae</taxon>
        <taxon>Nocardia</taxon>
    </lineage>
</organism>